<evidence type="ECO:0000313" key="2">
    <source>
        <dbReference type="Proteomes" id="UP000053766"/>
    </source>
</evidence>
<reference evidence="2" key="2">
    <citation type="journal article" date="2016" name="Sci. Rep.">
        <title>Dictyocaulus viviparus genome, variome and transcriptome elucidate lungworm biology and support future intervention.</title>
        <authorList>
            <person name="McNulty S.N."/>
            <person name="Strube C."/>
            <person name="Rosa B.A."/>
            <person name="Martin J.C."/>
            <person name="Tyagi R."/>
            <person name="Choi Y.J."/>
            <person name="Wang Q."/>
            <person name="Hallsworth Pepin K."/>
            <person name="Zhang X."/>
            <person name="Ozersky P."/>
            <person name="Wilson R.K."/>
            <person name="Sternberg P.W."/>
            <person name="Gasser R.B."/>
            <person name="Mitreva M."/>
        </authorList>
    </citation>
    <scope>NUCLEOTIDE SEQUENCE [LARGE SCALE GENOMIC DNA]</scope>
    <source>
        <strain evidence="2">HannoverDv2000</strain>
    </source>
</reference>
<dbReference type="AlphaFoldDB" id="A0A0D8XD03"/>
<keyword evidence="2" id="KW-1185">Reference proteome</keyword>
<name>A0A0D8XD03_DICVI</name>
<dbReference type="Proteomes" id="UP000053766">
    <property type="component" value="Unassembled WGS sequence"/>
</dbReference>
<proteinExistence type="predicted"/>
<sequence length="141" mass="16287">MTGSSLRLLFGENESEFFLSEDSKHKCNKSLYNLGTLALTGQLKPIRRASIRTYGSTRTLHNVIPYFYRPDAFSNVELKRCARYHKPTVLWSFSFFQVLTSGVLCPLILETLDVPSYEVCKYKLHTNNIHMFPCFHTESQP</sequence>
<dbReference type="EMBL" id="KN716782">
    <property type="protein sequence ID" value="KJH41662.1"/>
    <property type="molecule type" value="Genomic_DNA"/>
</dbReference>
<protein>
    <submittedName>
        <fullName evidence="1">Uncharacterized protein</fullName>
    </submittedName>
</protein>
<gene>
    <name evidence="1" type="ORF">DICVIV_12359</name>
</gene>
<organism evidence="1 2">
    <name type="scientific">Dictyocaulus viviparus</name>
    <name type="common">Bovine lungworm</name>
    <dbReference type="NCBI Taxonomy" id="29172"/>
    <lineage>
        <taxon>Eukaryota</taxon>
        <taxon>Metazoa</taxon>
        <taxon>Ecdysozoa</taxon>
        <taxon>Nematoda</taxon>
        <taxon>Chromadorea</taxon>
        <taxon>Rhabditida</taxon>
        <taxon>Rhabditina</taxon>
        <taxon>Rhabditomorpha</taxon>
        <taxon>Strongyloidea</taxon>
        <taxon>Metastrongylidae</taxon>
        <taxon>Dictyocaulus</taxon>
    </lineage>
</organism>
<reference evidence="1 2" key="1">
    <citation type="submission" date="2013-11" db="EMBL/GenBank/DDBJ databases">
        <title>Draft genome of the bovine lungworm Dictyocaulus viviparus.</title>
        <authorList>
            <person name="Mitreva M."/>
        </authorList>
    </citation>
    <scope>NUCLEOTIDE SEQUENCE [LARGE SCALE GENOMIC DNA]</scope>
    <source>
        <strain evidence="1 2">HannoverDv2000</strain>
    </source>
</reference>
<accession>A0A0D8XD03</accession>
<evidence type="ECO:0000313" key="1">
    <source>
        <dbReference type="EMBL" id="KJH41662.1"/>
    </source>
</evidence>